<proteinExistence type="predicted"/>
<dbReference type="Pfam" id="PF00534">
    <property type="entry name" value="Glycos_transf_1"/>
    <property type="match status" value="1"/>
</dbReference>
<name>A0A9N8E104_9STRA</name>
<dbReference type="PANTHER" id="PTHR45871">
    <property type="entry name" value="N-ACETYLGLUCOSAMINYL-PHOSPHATIDYLINOSITOL BIOSYNTHETIC PROTEIN"/>
    <property type="match status" value="1"/>
</dbReference>
<dbReference type="InterPro" id="IPR001296">
    <property type="entry name" value="Glyco_trans_1"/>
</dbReference>
<keyword evidence="3" id="KW-0337">GPI-anchor biosynthesis</keyword>
<dbReference type="EC" id="2.4.1.198" evidence="2"/>
<dbReference type="CDD" id="cd03796">
    <property type="entry name" value="GT4_PIG-A-like"/>
    <property type="match status" value="1"/>
</dbReference>
<keyword evidence="5" id="KW-0808">Transferase</keyword>
<evidence type="ECO:0000256" key="1">
    <source>
        <dbReference type="ARBA" id="ARBA00004687"/>
    </source>
</evidence>
<organism evidence="9 10">
    <name type="scientific">Seminavis robusta</name>
    <dbReference type="NCBI Taxonomy" id="568900"/>
    <lineage>
        <taxon>Eukaryota</taxon>
        <taxon>Sar</taxon>
        <taxon>Stramenopiles</taxon>
        <taxon>Ochrophyta</taxon>
        <taxon>Bacillariophyta</taxon>
        <taxon>Bacillariophyceae</taxon>
        <taxon>Bacillariophycidae</taxon>
        <taxon>Naviculales</taxon>
        <taxon>Naviculaceae</taxon>
        <taxon>Seminavis</taxon>
    </lineage>
</organism>
<dbReference type="Proteomes" id="UP001153069">
    <property type="component" value="Unassembled WGS sequence"/>
</dbReference>
<gene>
    <name evidence="9" type="ORF">SEMRO_452_G145930.1</name>
</gene>
<accession>A0A9N8E104</accession>
<evidence type="ECO:0000313" key="10">
    <source>
        <dbReference type="Proteomes" id="UP001153069"/>
    </source>
</evidence>
<keyword evidence="10" id="KW-1185">Reference proteome</keyword>
<dbReference type="Gene3D" id="3.40.50.2000">
    <property type="entry name" value="Glycogen Phosphorylase B"/>
    <property type="match status" value="2"/>
</dbReference>
<dbReference type="GO" id="GO:0017176">
    <property type="term" value="F:phosphatidylinositol N-acetylglucosaminyltransferase activity"/>
    <property type="evidence" value="ECO:0007669"/>
    <property type="project" value="UniProtKB-EC"/>
</dbReference>
<dbReference type="EMBL" id="CAICTM010000451">
    <property type="protein sequence ID" value="CAB9510779.1"/>
    <property type="molecule type" value="Genomic_DNA"/>
</dbReference>
<evidence type="ECO:0000256" key="2">
    <source>
        <dbReference type="ARBA" id="ARBA00012420"/>
    </source>
</evidence>
<feature type="domain" description="PIGA GPI anchor biosynthesis" evidence="8">
    <location>
        <begin position="64"/>
        <end position="156"/>
    </location>
</feature>
<protein>
    <recommendedName>
        <fullName evidence="2">phosphatidylinositol N-acetylglucosaminyltransferase</fullName>
        <ecNumber evidence="2">2.4.1.198</ecNumber>
    </recommendedName>
    <alternativeName>
        <fullName evidence="6">GlcNAc-PI synthesis protein</fullName>
    </alternativeName>
</protein>
<evidence type="ECO:0000313" key="9">
    <source>
        <dbReference type="EMBL" id="CAB9510779.1"/>
    </source>
</evidence>
<evidence type="ECO:0000259" key="7">
    <source>
        <dbReference type="Pfam" id="PF00534"/>
    </source>
</evidence>
<keyword evidence="4 9" id="KW-0328">Glycosyltransferase</keyword>
<dbReference type="FunFam" id="3.40.50.2000:FF:000093">
    <property type="entry name" value="UDP-GlcNAc:PI a1-6 GlcNAc-transferase"/>
    <property type="match status" value="1"/>
</dbReference>
<dbReference type="OrthoDB" id="734129at2759"/>
<dbReference type="PANTHER" id="PTHR45871:SF1">
    <property type="entry name" value="PHOSPHATIDYLINOSITOL N-ACETYLGLUCOSAMINYLTRANSFERASE SUBUNIT A"/>
    <property type="match status" value="1"/>
</dbReference>
<evidence type="ECO:0000259" key="8">
    <source>
        <dbReference type="Pfam" id="PF08288"/>
    </source>
</evidence>
<evidence type="ECO:0000256" key="3">
    <source>
        <dbReference type="ARBA" id="ARBA00022502"/>
    </source>
</evidence>
<dbReference type="Pfam" id="PF08288">
    <property type="entry name" value="PIGA"/>
    <property type="match status" value="1"/>
</dbReference>
<dbReference type="InterPro" id="IPR039507">
    <property type="entry name" value="PIG-A/GPI3"/>
</dbReference>
<comment type="pathway">
    <text evidence="1">Glycolipid biosynthesis; glycosylphosphatidylinositol-anchor biosynthesis.</text>
</comment>
<dbReference type="GO" id="GO:0006506">
    <property type="term" value="P:GPI anchor biosynthetic process"/>
    <property type="evidence" value="ECO:0007669"/>
    <property type="project" value="UniProtKB-KW"/>
</dbReference>
<dbReference type="SUPFAM" id="SSF53756">
    <property type="entry name" value="UDP-Glycosyltransferase/glycogen phosphorylase"/>
    <property type="match status" value="1"/>
</dbReference>
<dbReference type="InterPro" id="IPR013234">
    <property type="entry name" value="PIGA_GPI_anchor_biosynthesis"/>
</dbReference>
<feature type="domain" description="Glycosyl transferase family 1" evidence="7">
    <location>
        <begin position="214"/>
        <end position="362"/>
    </location>
</feature>
<reference evidence="9" key="1">
    <citation type="submission" date="2020-06" db="EMBL/GenBank/DDBJ databases">
        <authorList>
            <consortium name="Plant Systems Biology data submission"/>
        </authorList>
    </citation>
    <scope>NUCLEOTIDE SEQUENCE</scope>
    <source>
        <strain evidence="9">D6</strain>
    </source>
</reference>
<evidence type="ECO:0000256" key="6">
    <source>
        <dbReference type="ARBA" id="ARBA00032160"/>
    </source>
</evidence>
<dbReference type="GO" id="GO:0000506">
    <property type="term" value="C:glycosylphosphatidylinositol-N-acetylglucosaminyltransferase (GPI-GnT) complex"/>
    <property type="evidence" value="ECO:0007669"/>
    <property type="project" value="InterPro"/>
</dbReference>
<sequence>MGNKRQRNENQDDNDITATIKDGRYRIAFVCDFFYPRFGGVEMHIWSLSQHLIRQGHKVILITHAYGNRTGVRYMGPATNLLKVYYCPIIPMTDQDAMPSFTATLPVIRWILLREQIQIVHAHQATSVLANESVAYGSAMGLATVYTDHSLFGFNDVASVILNRVLQTSLSTVDAAICVSHTCRDNLILRAHLDPKRVTVIPNAVDPAKFTPDPSQRSKDRIKVVVVSRLVFRKGIDLLVGTIPRVCQELEQVDFIIAGDGNKLLDLKEMVERERLQDRVEFLGGVPHAQVRSVLVRGHIFLNCSLTESFCIAILEAACCGLLVVSTRVGGVPEVLPHDMVLLPQPNVPAIVEHVKLAVAKQAAVDPWHNHERLKQMYSWHWVAEQTVAVYDEISLRGERRSLWDRLACYGKLGGFAGFVAYVMGLTLELWLCLVSCWQPAELIDVVPDLNMTALTTSEKNKLQALSS</sequence>
<dbReference type="AlphaFoldDB" id="A0A9N8E104"/>
<evidence type="ECO:0000256" key="4">
    <source>
        <dbReference type="ARBA" id="ARBA00022676"/>
    </source>
</evidence>
<comment type="caution">
    <text evidence="9">The sequence shown here is derived from an EMBL/GenBank/DDBJ whole genome shotgun (WGS) entry which is preliminary data.</text>
</comment>
<evidence type="ECO:0000256" key="5">
    <source>
        <dbReference type="ARBA" id="ARBA00022679"/>
    </source>
</evidence>